<sequence>MERTMTSRGQHTFAEIMSQATAWSAALAEFQGRVEQVQAAWDDAAPTRVLFTGCGSTYYLSLIAASILQGLTGIPARGVPASELVLFPHHVTADPGRTLLVAISRSGTTSETIAAVSRFRQMGGRRVWCVTCYPDTPLAQESDLVLPAEAAQEESVAQTRSFSTMLVLVQALAATVAHEPLDALFSLPPAGEALLEATAGEMEGLGNRLELCRYFFLGSGPQYGVACEAMLKLKEMSITHSEAYHALEFRHGPKAMVDGETLAVGLLSRRAFDHERAVLMETGEMAATILALSPAEPIAGAINVQLPTALPEWTLPPLYLPPLQLLAYHRAMAKGLDPDRPRHLEAVVVLDPDSLA</sequence>
<evidence type="ECO:0000259" key="2">
    <source>
        <dbReference type="PROSITE" id="PS51464"/>
    </source>
</evidence>
<evidence type="ECO:0000256" key="1">
    <source>
        <dbReference type="ARBA" id="ARBA00022737"/>
    </source>
</evidence>
<evidence type="ECO:0000313" key="4">
    <source>
        <dbReference type="Proteomes" id="UP000317371"/>
    </source>
</evidence>
<proteinExistence type="predicted"/>
<dbReference type="AlphaFoldDB" id="A0A540VJP6"/>
<dbReference type="InterPro" id="IPR035490">
    <property type="entry name" value="GlmS/FrlB_SIS"/>
</dbReference>
<dbReference type="OrthoDB" id="9779207at2"/>
<evidence type="ECO:0000313" key="3">
    <source>
        <dbReference type="EMBL" id="TQE96961.1"/>
    </source>
</evidence>
<name>A0A540VJP6_9CHLR</name>
<dbReference type="PANTHER" id="PTHR10937:SF4">
    <property type="entry name" value="GLUCOSAMINE-6-PHOSPHATE DEAMINASE"/>
    <property type="match status" value="1"/>
</dbReference>
<comment type="caution">
    <text evidence="3">The sequence shown here is derived from an EMBL/GenBank/DDBJ whole genome shotgun (WGS) entry which is preliminary data.</text>
</comment>
<dbReference type="PANTHER" id="PTHR10937">
    <property type="entry name" value="GLUCOSAMINE--FRUCTOSE-6-PHOSPHATE AMINOTRANSFERASE, ISOMERIZING"/>
    <property type="match status" value="1"/>
</dbReference>
<keyword evidence="4" id="KW-1185">Reference proteome</keyword>
<protein>
    <submittedName>
        <fullName evidence="3">SIS domain-containing protein</fullName>
    </submittedName>
</protein>
<dbReference type="Pfam" id="PF01380">
    <property type="entry name" value="SIS"/>
    <property type="match status" value="2"/>
</dbReference>
<dbReference type="InterPro" id="IPR001347">
    <property type="entry name" value="SIS_dom"/>
</dbReference>
<dbReference type="GO" id="GO:1901135">
    <property type="term" value="P:carbohydrate derivative metabolic process"/>
    <property type="evidence" value="ECO:0007669"/>
    <property type="project" value="InterPro"/>
</dbReference>
<dbReference type="SUPFAM" id="SSF53697">
    <property type="entry name" value="SIS domain"/>
    <property type="match status" value="1"/>
</dbReference>
<organism evidence="3 4">
    <name type="scientific">Litorilinea aerophila</name>
    <dbReference type="NCBI Taxonomy" id="1204385"/>
    <lineage>
        <taxon>Bacteria</taxon>
        <taxon>Bacillati</taxon>
        <taxon>Chloroflexota</taxon>
        <taxon>Caldilineae</taxon>
        <taxon>Caldilineales</taxon>
        <taxon>Caldilineaceae</taxon>
        <taxon>Litorilinea</taxon>
    </lineage>
</organism>
<dbReference type="Gene3D" id="3.40.50.10490">
    <property type="entry name" value="Glucose-6-phosphate isomerase like protein, domain 1"/>
    <property type="match status" value="2"/>
</dbReference>
<gene>
    <name evidence="3" type="ORF">FKZ61_04795</name>
</gene>
<dbReference type="Proteomes" id="UP000317371">
    <property type="component" value="Unassembled WGS sequence"/>
</dbReference>
<dbReference type="InterPro" id="IPR046348">
    <property type="entry name" value="SIS_dom_sf"/>
</dbReference>
<dbReference type="EMBL" id="VIGC01000005">
    <property type="protein sequence ID" value="TQE96961.1"/>
    <property type="molecule type" value="Genomic_DNA"/>
</dbReference>
<dbReference type="CDD" id="cd05009">
    <property type="entry name" value="SIS_GlmS_GlmD_2"/>
    <property type="match status" value="1"/>
</dbReference>
<dbReference type="GO" id="GO:0097367">
    <property type="term" value="F:carbohydrate derivative binding"/>
    <property type="evidence" value="ECO:0007669"/>
    <property type="project" value="InterPro"/>
</dbReference>
<dbReference type="InterPro" id="IPR035466">
    <property type="entry name" value="GlmS/AgaS_SIS"/>
</dbReference>
<dbReference type="CDD" id="cd05008">
    <property type="entry name" value="SIS_GlmS_GlmD_1"/>
    <property type="match status" value="1"/>
</dbReference>
<reference evidence="3 4" key="1">
    <citation type="submission" date="2019-06" db="EMBL/GenBank/DDBJ databases">
        <title>Genome sequence of Litorilinea aerophila BAA-2444.</title>
        <authorList>
            <person name="Maclea K.S."/>
            <person name="Maurais E.G."/>
            <person name="Iannazzi L.C."/>
        </authorList>
    </citation>
    <scope>NUCLEOTIDE SEQUENCE [LARGE SCALE GENOMIC DNA]</scope>
    <source>
        <strain evidence="3 4">ATCC BAA-2444</strain>
    </source>
</reference>
<keyword evidence="1" id="KW-0677">Repeat</keyword>
<feature type="domain" description="SIS" evidence="2">
    <location>
        <begin position="37"/>
        <end position="183"/>
    </location>
</feature>
<accession>A0A540VJP6</accession>
<dbReference type="PROSITE" id="PS51464">
    <property type="entry name" value="SIS"/>
    <property type="match status" value="2"/>
</dbReference>
<dbReference type="InParanoid" id="A0A540VJP6"/>
<feature type="domain" description="SIS" evidence="2">
    <location>
        <begin position="205"/>
        <end position="341"/>
    </location>
</feature>